<name>A0ABX7UZK4_9GAMM</name>
<evidence type="ECO:0000256" key="1">
    <source>
        <dbReference type="SAM" id="SignalP"/>
    </source>
</evidence>
<feature type="chain" id="PRO_5046444852" evidence="1">
    <location>
        <begin position="20"/>
        <end position="149"/>
    </location>
</feature>
<dbReference type="EMBL" id="CP072425">
    <property type="protein sequence ID" value="QTL34058.1"/>
    <property type="molecule type" value="Genomic_DNA"/>
</dbReference>
<keyword evidence="3" id="KW-1185">Reference proteome</keyword>
<dbReference type="Proteomes" id="UP000665025">
    <property type="component" value="Chromosome 1"/>
</dbReference>
<accession>A0ABX7UZK4</accession>
<reference evidence="2 3" key="1">
    <citation type="submission" date="2021-03" db="EMBL/GenBank/DDBJ databases">
        <title>Complete Genome of Pseudoalteromonas viridis Strain BBR56, a new biocontrol bacterial candidate.</title>
        <authorList>
            <person name="Handayani D.P."/>
            <person name="Isnansetyo A."/>
            <person name="Istiqomah I."/>
            <person name="Jumina J."/>
        </authorList>
    </citation>
    <scope>NUCLEOTIDE SEQUENCE [LARGE SCALE GENOMIC DNA]</scope>
    <source>
        <strain evidence="2 3">BBR56</strain>
    </source>
</reference>
<sequence>MKKLLAFTALLVASSSSFATTKHVHNWKAGSGQNWHSAIILTNVCNKDNADVVVKFWDSTGALLSNKTLSAGSVTNSEGEISFTLEPHQSTHIQISAANFSKFTMGSASVSSYYADPGVECLTGSHHSYYYASVGGHGLSYLLNSGEPF</sequence>
<evidence type="ECO:0000313" key="2">
    <source>
        <dbReference type="EMBL" id="QTL34058.1"/>
    </source>
</evidence>
<keyword evidence="1" id="KW-0732">Signal</keyword>
<dbReference type="RefSeq" id="WP_209051244.1">
    <property type="nucleotide sequence ID" value="NZ_CP072425.1"/>
</dbReference>
<organism evidence="2 3">
    <name type="scientific">Pseudoalteromonas viridis</name>
    <dbReference type="NCBI Taxonomy" id="339617"/>
    <lineage>
        <taxon>Bacteria</taxon>
        <taxon>Pseudomonadati</taxon>
        <taxon>Pseudomonadota</taxon>
        <taxon>Gammaproteobacteria</taxon>
        <taxon>Alteromonadales</taxon>
        <taxon>Pseudoalteromonadaceae</taxon>
        <taxon>Pseudoalteromonas</taxon>
    </lineage>
</organism>
<feature type="signal peptide" evidence="1">
    <location>
        <begin position="1"/>
        <end position="19"/>
    </location>
</feature>
<evidence type="ECO:0000313" key="3">
    <source>
        <dbReference type="Proteomes" id="UP000665025"/>
    </source>
</evidence>
<proteinExistence type="predicted"/>
<gene>
    <name evidence="2" type="ORF">J5X90_10770</name>
</gene>
<protein>
    <submittedName>
        <fullName evidence="2">Uncharacterized protein</fullName>
    </submittedName>
</protein>